<comment type="caution">
    <text evidence="5">The sequence shown here is derived from an EMBL/GenBank/DDBJ whole genome shotgun (WGS) entry which is preliminary data.</text>
</comment>
<dbReference type="PANTHER" id="PTHR43318">
    <property type="entry name" value="UDP-N-ACETYLGLUCOSAMINE 4,6-DEHYDRATASE"/>
    <property type="match status" value="1"/>
</dbReference>
<evidence type="ECO:0000256" key="1">
    <source>
        <dbReference type="ARBA" id="ARBA00007430"/>
    </source>
</evidence>
<feature type="domain" description="Polysaccharide biosynthesis protein CapD-like" evidence="4">
    <location>
        <begin position="271"/>
        <end position="565"/>
    </location>
</feature>
<dbReference type="PANTHER" id="PTHR43318:SF1">
    <property type="entry name" value="POLYSACCHARIDE BIOSYNTHESIS PROTEIN EPSC-RELATED"/>
    <property type="match status" value="1"/>
</dbReference>
<evidence type="ECO:0000313" key="6">
    <source>
        <dbReference type="Proteomes" id="UP001156664"/>
    </source>
</evidence>
<feature type="transmembrane region" description="Helical" evidence="3">
    <location>
        <begin position="39"/>
        <end position="61"/>
    </location>
</feature>
<dbReference type="Proteomes" id="UP001156664">
    <property type="component" value="Unassembled WGS sequence"/>
</dbReference>
<organism evidence="5 6">
    <name type="scientific">Limnobacter litoralis</name>
    <dbReference type="NCBI Taxonomy" id="481366"/>
    <lineage>
        <taxon>Bacteria</taxon>
        <taxon>Pseudomonadati</taxon>
        <taxon>Pseudomonadota</taxon>
        <taxon>Betaproteobacteria</taxon>
        <taxon>Burkholderiales</taxon>
        <taxon>Burkholderiaceae</taxon>
        <taxon>Limnobacter</taxon>
    </lineage>
</organism>
<dbReference type="Gene3D" id="3.40.50.720">
    <property type="entry name" value="NAD(P)-binding Rossmann-like Domain"/>
    <property type="match status" value="2"/>
</dbReference>
<dbReference type="InterPro" id="IPR051203">
    <property type="entry name" value="Polysaccharide_Synthase-Rel"/>
</dbReference>
<dbReference type="CDD" id="cd05237">
    <property type="entry name" value="UDP_invert_4-6DH_SDR_e"/>
    <property type="match status" value="1"/>
</dbReference>
<dbReference type="SUPFAM" id="SSF53335">
    <property type="entry name" value="S-adenosyl-L-methionine-dependent methyltransferases"/>
    <property type="match status" value="1"/>
</dbReference>
<dbReference type="InterPro" id="IPR003869">
    <property type="entry name" value="Polysac_CapD-like"/>
</dbReference>
<keyword evidence="6" id="KW-1185">Reference proteome</keyword>
<keyword evidence="3" id="KW-0812">Transmembrane</keyword>
<evidence type="ECO:0000256" key="3">
    <source>
        <dbReference type="SAM" id="Phobius"/>
    </source>
</evidence>
<reference evidence="6" key="1">
    <citation type="journal article" date="2019" name="Int. J. Syst. Evol. Microbiol.">
        <title>The Global Catalogue of Microorganisms (GCM) 10K type strain sequencing project: providing services to taxonomists for standard genome sequencing and annotation.</title>
        <authorList>
            <consortium name="The Broad Institute Genomics Platform"/>
            <consortium name="The Broad Institute Genome Sequencing Center for Infectious Disease"/>
            <person name="Wu L."/>
            <person name="Ma J."/>
        </authorList>
    </citation>
    <scope>NUCLEOTIDE SEQUENCE [LARGE SCALE GENOMIC DNA]</scope>
    <source>
        <strain evidence="6">NBRC 105857</strain>
    </source>
</reference>
<dbReference type="InterPro" id="IPR029063">
    <property type="entry name" value="SAM-dependent_MTases_sf"/>
</dbReference>
<protein>
    <submittedName>
        <fullName evidence="5">Nucleoside-diphosphate sugar epimerase</fullName>
    </submittedName>
</protein>
<feature type="transmembrane region" description="Helical" evidence="3">
    <location>
        <begin position="73"/>
        <end position="93"/>
    </location>
</feature>
<keyword evidence="3" id="KW-0472">Membrane</keyword>
<evidence type="ECO:0000256" key="2">
    <source>
        <dbReference type="SAM" id="MobiDB-lite"/>
    </source>
</evidence>
<feature type="transmembrane region" description="Helical" evidence="3">
    <location>
        <begin position="7"/>
        <end position="27"/>
    </location>
</feature>
<dbReference type="Pfam" id="PF02719">
    <property type="entry name" value="Polysacc_synt_2"/>
    <property type="match status" value="1"/>
</dbReference>
<proteinExistence type="inferred from homology"/>
<accession>A0ABQ5YKW9</accession>
<keyword evidence="3" id="KW-1133">Transmembrane helix</keyword>
<dbReference type="EMBL" id="BSOJ01000006">
    <property type="protein sequence ID" value="GLR25194.1"/>
    <property type="molecule type" value="Genomic_DNA"/>
</dbReference>
<gene>
    <name evidence="5" type="primary">wbfY</name>
    <name evidence="5" type="ORF">GCM10007875_02820</name>
</gene>
<dbReference type="SUPFAM" id="SSF51735">
    <property type="entry name" value="NAD(P)-binding Rossmann-fold domains"/>
    <property type="match status" value="1"/>
</dbReference>
<feature type="region of interest" description="Disordered" evidence="2">
    <location>
        <begin position="611"/>
        <end position="630"/>
    </location>
</feature>
<sequence>MLKQGIVMSIDITMSLVATWLAFSIRIDGFHSPSGNEWIPYWFGPLLALPIFIHYGLYRAIFRYTDLAAIKQIVKGTAVYAVVYTVLLVVFHINPLPRSLGLTQPLILCAFIISSRLFARFWLLSGAIDPRLRILRRRLLIAGSGQSAVQLSSALQNSPEYVQLGFVSDDQTLLGRNMMGHRVFGVNQLKSIIQNYEVSDLVLALETGQEQTRKDIISQCEGLPVHIQTASLTLGGQHASIKELDIDDLLGREHVPPNVELLNKRNHNKVVLVTGAGGSIGSELCRQVLAARPIKLILLENNEYALYAIHHELSQMVASFYPGVVLTPVLGDVRDENRLREVFSHTQPETIYHAAAYKHVPLVELNPFEGVRNNFVGTRCCAKVAAEVGVSDFVLISTDKAVRPTNIMGASKRLAELALQALAHKPGMTTRFSMVRFGNVLGSSGSVVPLFRDQIAKRGPVTITHAEVTRYFMTIPEAAQLVIQAGAMAEGGEVFVLDMGEPIRIIDLAKRMIKLAGYSVKDEQTPNGDIEIKITGLRPGEKLYEELLIGNNPKPTEHPRIMKANESWLDDESVELETARFKQIMSERDIPALKTLLLKLVDGYQPEQESFDVLTDNGQKSPEHDLKIKP</sequence>
<feature type="compositionally biased region" description="Basic and acidic residues" evidence="2">
    <location>
        <begin position="621"/>
        <end position="630"/>
    </location>
</feature>
<evidence type="ECO:0000313" key="5">
    <source>
        <dbReference type="EMBL" id="GLR25194.1"/>
    </source>
</evidence>
<dbReference type="InterPro" id="IPR036291">
    <property type="entry name" value="NAD(P)-bd_dom_sf"/>
</dbReference>
<comment type="similarity">
    <text evidence="1">Belongs to the polysaccharide synthase family.</text>
</comment>
<name>A0ABQ5YKW9_9BURK</name>
<evidence type="ECO:0000259" key="4">
    <source>
        <dbReference type="Pfam" id="PF02719"/>
    </source>
</evidence>